<comment type="caution">
    <text evidence="2">The sequence shown here is derived from an EMBL/GenBank/DDBJ whole genome shotgun (WGS) entry which is preliminary data.</text>
</comment>
<dbReference type="EMBL" id="CAJJDM010000083">
    <property type="protein sequence ID" value="CAD8088071.1"/>
    <property type="molecule type" value="Genomic_DNA"/>
</dbReference>
<gene>
    <name evidence="2" type="ORF">PPRIM_AZ9-3.1.T0800071</name>
</gene>
<proteinExistence type="predicted"/>
<feature type="transmembrane region" description="Helical" evidence="1">
    <location>
        <begin position="21"/>
        <end position="45"/>
    </location>
</feature>
<keyword evidence="1" id="KW-0472">Membrane</keyword>
<organism evidence="2 3">
    <name type="scientific">Paramecium primaurelia</name>
    <dbReference type="NCBI Taxonomy" id="5886"/>
    <lineage>
        <taxon>Eukaryota</taxon>
        <taxon>Sar</taxon>
        <taxon>Alveolata</taxon>
        <taxon>Ciliophora</taxon>
        <taxon>Intramacronucleata</taxon>
        <taxon>Oligohymenophorea</taxon>
        <taxon>Peniculida</taxon>
        <taxon>Parameciidae</taxon>
        <taxon>Paramecium</taxon>
    </lineage>
</organism>
<dbReference type="AlphaFoldDB" id="A0A8S1NDS3"/>
<keyword evidence="1" id="KW-1133">Transmembrane helix</keyword>
<evidence type="ECO:0000256" key="1">
    <source>
        <dbReference type="SAM" id="Phobius"/>
    </source>
</evidence>
<evidence type="ECO:0000313" key="3">
    <source>
        <dbReference type="Proteomes" id="UP000688137"/>
    </source>
</evidence>
<keyword evidence="1" id="KW-0812">Transmembrane</keyword>
<accession>A0A8S1NDS3</accession>
<name>A0A8S1NDS3_PARPR</name>
<reference evidence="2" key="1">
    <citation type="submission" date="2021-01" db="EMBL/GenBank/DDBJ databases">
        <authorList>
            <consortium name="Genoscope - CEA"/>
            <person name="William W."/>
        </authorList>
    </citation>
    <scope>NUCLEOTIDE SEQUENCE</scope>
</reference>
<evidence type="ECO:0008006" key="4">
    <source>
        <dbReference type="Google" id="ProtNLM"/>
    </source>
</evidence>
<evidence type="ECO:0000313" key="2">
    <source>
        <dbReference type="EMBL" id="CAD8088071.1"/>
    </source>
</evidence>
<dbReference type="Proteomes" id="UP000688137">
    <property type="component" value="Unassembled WGS sequence"/>
</dbReference>
<protein>
    <recommendedName>
        <fullName evidence="4">Transmembrane protein</fullName>
    </recommendedName>
</protein>
<keyword evidence="3" id="KW-1185">Reference proteome</keyword>
<sequence length="119" mass="13563">MEIKPIISANGIRNLKNVKTLIIKIVMIQVKNLIASILTLIILVAHGQVVNHVRNLIVQLINSAQFKNAHLQMVLVHIQQMNQIAQLYLKINVILPLMEKDYHVIQMILGNVNYLITQN</sequence>